<evidence type="ECO:0000313" key="3">
    <source>
        <dbReference type="Proteomes" id="UP000019486"/>
    </source>
</evidence>
<organism evidence="2 3">
    <name type="scientific">Skermanella stibiiresistens SB22</name>
    <dbReference type="NCBI Taxonomy" id="1385369"/>
    <lineage>
        <taxon>Bacteria</taxon>
        <taxon>Pseudomonadati</taxon>
        <taxon>Pseudomonadota</taxon>
        <taxon>Alphaproteobacteria</taxon>
        <taxon>Rhodospirillales</taxon>
        <taxon>Azospirillaceae</taxon>
        <taxon>Skermanella</taxon>
    </lineage>
</organism>
<protein>
    <recommendedName>
        <fullName evidence="1">DUF927 domain-containing protein</fullName>
    </recommendedName>
</protein>
<accession>W9H970</accession>
<sequence length="1020" mass="111334">MDGSLYGYVIRTPKRDGKKLTPSVLWLTGVTMPDGSVREGWTYSSFPSPRPPYGLDGLAAHAAANDTKRVVVMEGEKKVDLSRKILADLGYATVGWCGGANAVGKTDWTHLKGYAVFLWPDNDGPGFGVMVELAFKLQELGCDVYILKPPKGKRKGWDAGDAVQPEPDADGSVEDAWSLDQFADFLSMATPARAFIEIYEKSLAPTDDAGESTVIQEPAIEPVKEEVLVVEAPAQEREVLTVQIVLERTAEDIGYPYGDDILDWIIDLQETNGGDAQRLMTGIKRIGVSQRQLIKAVDKRVEKRTKERKSNISESEKKASGDLAIINEIYGKTYPLPSYVNLYPLIFKPLGDGGRIWVHEVKGEKHDPFYRPLTTPVAVTHRLKFVDDDGRTGLRIAYEDMDEDAPRRFFDIYRSTLADTKQVKTELLDRGIGISSSNMGTDFLINMLSMAQPADVIRTYSKTGWHMDIATGEPLFICPSGEVITGSENAGRTYDLSVRALMHDTTAGTLEGWKQAIHKIALLEGVPHWLLGIAGVGAGCLVNLTGLSTGSSIATCGLAVSGESSRGKTILMQISASGHTSIVIGEGLVQTLKGTENSMELLASRGNGTVITFDELGLAKGDVIGRLIYMLAGGQGKVRMRANLNMADPIKWRSFGFLTGEMSIAEKMADDDEILHPGMLVRFANISVTDTNGKVDPAVVKEIEDGLERNRGNAGPAFVRGLIEAGLHKNPDEVKRLITTAAGELSGGTSGIATRSAIPFAVLSVSADFMFKFGIIDQVIRNKIKQAILWGWSQHSKSSSMNPTSEAIDNLQTWLAGNWNSAVVAVGNGAKQTREGYALYNRETVYIPKQFLREMSGGRCSENDLSTELLKRKIIDASQVEKGRKQCRYIAGRGKVAPHYPISRKALGLDKMMNFGLLDDGEDEAPAQRAFKLVATATEQLDAALPSRIKDGRVSVTLRGYWSVKDSLIKGMLEEADVSAEMRFLESLAKTCSVTAPSKVLEGHVRWSEEPEEDDTIPFP</sequence>
<name>W9H970_9PROT</name>
<dbReference type="AlphaFoldDB" id="W9H970"/>
<dbReference type="EMBL" id="AVFL01000001">
    <property type="protein sequence ID" value="EWY42815.1"/>
    <property type="molecule type" value="Genomic_DNA"/>
</dbReference>
<dbReference type="Pfam" id="PF06048">
    <property type="entry name" value="DUF927"/>
    <property type="match status" value="1"/>
</dbReference>
<comment type="caution">
    <text evidence="2">The sequence shown here is derived from an EMBL/GenBank/DDBJ whole genome shotgun (WGS) entry which is preliminary data.</text>
</comment>
<proteinExistence type="predicted"/>
<dbReference type="InterPro" id="IPR009270">
    <property type="entry name" value="DUF927"/>
</dbReference>
<evidence type="ECO:0000313" key="2">
    <source>
        <dbReference type="EMBL" id="EWY42815.1"/>
    </source>
</evidence>
<dbReference type="STRING" id="1385369.N825_00915"/>
<dbReference type="InterPro" id="IPR034154">
    <property type="entry name" value="TOPRIM_DnaG/twinkle"/>
</dbReference>
<feature type="domain" description="DUF927" evidence="1">
    <location>
        <begin position="356"/>
        <end position="640"/>
    </location>
</feature>
<dbReference type="CDD" id="cd01029">
    <property type="entry name" value="TOPRIM_primases"/>
    <property type="match status" value="1"/>
</dbReference>
<gene>
    <name evidence="2" type="ORF">N825_00915</name>
</gene>
<keyword evidence="3" id="KW-1185">Reference proteome</keyword>
<evidence type="ECO:0000259" key="1">
    <source>
        <dbReference type="Pfam" id="PF06048"/>
    </source>
</evidence>
<reference evidence="2 3" key="1">
    <citation type="submission" date="2013-08" db="EMBL/GenBank/DDBJ databases">
        <title>The genome sequence of Skermanella stibiiresistens.</title>
        <authorList>
            <person name="Zhu W."/>
            <person name="Wang G."/>
        </authorList>
    </citation>
    <scope>NUCLEOTIDE SEQUENCE [LARGE SCALE GENOMIC DNA]</scope>
    <source>
        <strain evidence="2 3">SB22</strain>
    </source>
</reference>
<dbReference type="Proteomes" id="UP000019486">
    <property type="component" value="Unassembled WGS sequence"/>
</dbReference>